<dbReference type="Pfam" id="PF03358">
    <property type="entry name" value="FMN_red"/>
    <property type="match status" value="1"/>
</dbReference>
<dbReference type="EMBL" id="WBZB01000013">
    <property type="protein sequence ID" value="KAB3531510.1"/>
    <property type="molecule type" value="Genomic_DNA"/>
</dbReference>
<reference evidence="4 5" key="1">
    <citation type="submission" date="2019-10" db="EMBL/GenBank/DDBJ databases">
        <title>Alkaliphilus serpentinus sp. nov. and Alkaliphilus pronyensis sp. nov., two novel anaerobic alkaliphilic species isolated from the serpentinized-hosted hydrothermal field of the Prony Bay (New Caledonia).</title>
        <authorList>
            <person name="Postec A."/>
        </authorList>
    </citation>
    <scope>NUCLEOTIDE SEQUENCE [LARGE SCALE GENOMIC DNA]</scope>
    <source>
        <strain evidence="4 5">LacT</strain>
    </source>
</reference>
<accession>A0A833HQA6</accession>
<keyword evidence="1" id="KW-0285">Flavoprotein</keyword>
<dbReference type="InterPro" id="IPR029039">
    <property type="entry name" value="Flavoprotein-like_sf"/>
</dbReference>
<evidence type="ECO:0000256" key="2">
    <source>
        <dbReference type="ARBA" id="ARBA00022643"/>
    </source>
</evidence>
<keyword evidence="5" id="KW-1185">Reference proteome</keyword>
<dbReference type="PANTHER" id="PTHR43278">
    <property type="entry name" value="NAD(P)H-DEPENDENT FMN-CONTAINING OXIDOREDUCTASE YWQN-RELATED"/>
    <property type="match status" value="1"/>
</dbReference>
<evidence type="ECO:0000256" key="1">
    <source>
        <dbReference type="ARBA" id="ARBA00022630"/>
    </source>
</evidence>
<evidence type="ECO:0000313" key="5">
    <source>
        <dbReference type="Proteomes" id="UP000465601"/>
    </source>
</evidence>
<evidence type="ECO:0000259" key="3">
    <source>
        <dbReference type="Pfam" id="PF03358"/>
    </source>
</evidence>
<dbReference type="InterPro" id="IPR005025">
    <property type="entry name" value="FMN_Rdtase-like_dom"/>
</dbReference>
<dbReference type="InterPro" id="IPR051796">
    <property type="entry name" value="ISF_SsuE-like"/>
</dbReference>
<sequence length="200" mass="22538">MIKVLAIMGSPRKKMNNDTLLDNFLLGLKEKSEEVEIERINAADLNIAGCTACDACSHKLGCVIKDDMKGLIEKFNDANMIIVTSPLYFNSITAQLKALIDRNQVIWSSKYALKNSLIDRNKVRFGFVLITGGAKEQPYGLSAVEPIFDLFFRSVNTEYKGNFFISNVDEKPVYEDKEVQHKARAFGESLVVDYLKETIQ</sequence>
<gene>
    <name evidence="4" type="ORF">F8153_04865</name>
</gene>
<dbReference type="AlphaFoldDB" id="A0A833HQA6"/>
<name>A0A833HQA6_9FIRM</name>
<dbReference type="PANTHER" id="PTHR43278:SF2">
    <property type="entry name" value="IRON-SULFUR FLAVOPROTEIN"/>
    <property type="match status" value="1"/>
</dbReference>
<feature type="domain" description="NADPH-dependent FMN reductase-like" evidence="3">
    <location>
        <begin position="2"/>
        <end position="110"/>
    </location>
</feature>
<evidence type="ECO:0000313" key="4">
    <source>
        <dbReference type="EMBL" id="KAB3531510.1"/>
    </source>
</evidence>
<dbReference type="SUPFAM" id="SSF52218">
    <property type="entry name" value="Flavoproteins"/>
    <property type="match status" value="1"/>
</dbReference>
<keyword evidence="2" id="KW-0288">FMN</keyword>
<comment type="caution">
    <text evidence="4">The sequence shown here is derived from an EMBL/GenBank/DDBJ whole genome shotgun (WGS) entry which is preliminary data.</text>
</comment>
<dbReference type="RefSeq" id="WP_151865238.1">
    <property type="nucleotide sequence ID" value="NZ_WBZB01000013.1"/>
</dbReference>
<dbReference type="GO" id="GO:0016491">
    <property type="term" value="F:oxidoreductase activity"/>
    <property type="evidence" value="ECO:0007669"/>
    <property type="project" value="InterPro"/>
</dbReference>
<dbReference type="Gene3D" id="3.40.50.360">
    <property type="match status" value="1"/>
</dbReference>
<dbReference type="OrthoDB" id="9805976at2"/>
<organism evidence="4 5">
    <name type="scientific">Alkaliphilus serpentinus</name>
    <dbReference type="NCBI Taxonomy" id="1482731"/>
    <lineage>
        <taxon>Bacteria</taxon>
        <taxon>Bacillati</taxon>
        <taxon>Bacillota</taxon>
        <taxon>Clostridia</taxon>
        <taxon>Peptostreptococcales</taxon>
        <taxon>Natronincolaceae</taxon>
        <taxon>Alkaliphilus</taxon>
    </lineage>
</organism>
<proteinExistence type="predicted"/>
<dbReference type="Proteomes" id="UP000465601">
    <property type="component" value="Unassembled WGS sequence"/>
</dbReference>
<protein>
    <submittedName>
        <fullName evidence="4">Flavodoxin family protein</fullName>
    </submittedName>
</protein>